<sequence>MRYSLIGMHLPEYNKQYFKMKMISLASILCITLFSFNISFAQFEIPEKPSDKKQTFVYDYTKPKLLSTKDSTYLTVKLKKYADTTSTQIVVAIINTTKGENIGLLAPRWAHKWGVGQAKEDNGVFILLARNDRKIWIAPGYGVEHKLTAGITGELIRNVIIPEFKLGDYYNGLDKGTDAIFKVLQGEYQAKRKSEKNDFPIGFLLVFIFIFVVILISISKNKRGGGKGGNRGGKSGGLDIWDMIILSNMGRSSGSRGGWGSSGGGWSSGGGFGGGFGGGGFSGGGAGGSW</sequence>
<dbReference type="Proteomes" id="UP000256629">
    <property type="component" value="Unassembled WGS sequence"/>
</dbReference>
<evidence type="ECO:0000313" key="4">
    <source>
        <dbReference type="Proteomes" id="UP000256629"/>
    </source>
</evidence>
<dbReference type="InterPro" id="IPR007621">
    <property type="entry name" value="TPM_dom"/>
</dbReference>
<comment type="caution">
    <text evidence="3">The sequence shown here is derived from an EMBL/GenBank/DDBJ whole genome shotgun (WGS) entry which is preliminary data.</text>
</comment>
<keyword evidence="1" id="KW-0472">Membrane</keyword>
<evidence type="ECO:0000313" key="3">
    <source>
        <dbReference type="EMBL" id="RED47896.1"/>
    </source>
</evidence>
<evidence type="ECO:0000256" key="1">
    <source>
        <dbReference type="SAM" id="Phobius"/>
    </source>
</evidence>
<keyword evidence="1" id="KW-1133">Transmembrane helix</keyword>
<dbReference type="PANTHER" id="PTHR30373:SF2">
    <property type="entry name" value="UPF0603 PROTEIN YGCG"/>
    <property type="match status" value="1"/>
</dbReference>
<evidence type="ECO:0000259" key="2">
    <source>
        <dbReference type="Pfam" id="PF04536"/>
    </source>
</evidence>
<dbReference type="EMBL" id="QRDX01000005">
    <property type="protein sequence ID" value="RED47896.1"/>
    <property type="molecule type" value="Genomic_DNA"/>
</dbReference>
<keyword evidence="1" id="KW-0812">Transmembrane</keyword>
<feature type="domain" description="TPM" evidence="2">
    <location>
        <begin position="64"/>
        <end position="182"/>
    </location>
</feature>
<reference evidence="3 4" key="1">
    <citation type="submission" date="2018-07" db="EMBL/GenBank/DDBJ databases">
        <title>Genomic Encyclopedia of Type Strains, Phase III (KMG-III): the genomes of soil and plant-associated and newly described type strains.</title>
        <authorList>
            <person name="Whitman W."/>
        </authorList>
    </citation>
    <scope>NUCLEOTIDE SEQUENCE [LARGE SCALE GENOMIC DNA]</scope>
    <source>
        <strain evidence="3 4">CECT 8487</strain>
    </source>
</reference>
<organism evidence="3 4">
    <name type="scientific">Seonamhaeicola aphaedonensis</name>
    <dbReference type="NCBI Taxonomy" id="1461338"/>
    <lineage>
        <taxon>Bacteria</taxon>
        <taxon>Pseudomonadati</taxon>
        <taxon>Bacteroidota</taxon>
        <taxon>Flavobacteriia</taxon>
        <taxon>Flavobacteriales</taxon>
        <taxon>Flavobacteriaceae</taxon>
    </lineage>
</organism>
<keyword evidence="4" id="KW-1185">Reference proteome</keyword>
<gene>
    <name evidence="3" type="ORF">DFQ02_105123</name>
</gene>
<dbReference type="Pfam" id="PF04536">
    <property type="entry name" value="TPM_phosphatase"/>
    <property type="match status" value="1"/>
</dbReference>
<accession>A0A3D9HFY6</accession>
<name>A0A3D9HFY6_9FLAO</name>
<dbReference type="AlphaFoldDB" id="A0A3D9HFY6"/>
<dbReference type="PANTHER" id="PTHR30373">
    <property type="entry name" value="UPF0603 PROTEIN YGCG"/>
    <property type="match status" value="1"/>
</dbReference>
<protein>
    <recommendedName>
        <fullName evidence="2">TPM domain-containing protein</fullName>
    </recommendedName>
</protein>
<dbReference type="Gene3D" id="3.10.310.50">
    <property type="match status" value="1"/>
</dbReference>
<feature type="transmembrane region" description="Helical" evidence="1">
    <location>
        <begin position="199"/>
        <end position="218"/>
    </location>
</feature>
<proteinExistence type="predicted"/>